<dbReference type="PROSITE" id="PS00688">
    <property type="entry name" value="SIGMA54_INTERACT_3"/>
    <property type="match status" value="1"/>
</dbReference>
<dbReference type="InterPro" id="IPR009057">
    <property type="entry name" value="Homeodomain-like_sf"/>
</dbReference>
<dbReference type="SUPFAM" id="SSF46689">
    <property type="entry name" value="Homeodomain-like"/>
    <property type="match status" value="1"/>
</dbReference>
<dbReference type="PRINTS" id="PR01590">
    <property type="entry name" value="HTHFIS"/>
</dbReference>
<dbReference type="Pfam" id="PF00072">
    <property type="entry name" value="Response_reg"/>
    <property type="match status" value="1"/>
</dbReference>
<keyword evidence="3" id="KW-0067">ATP-binding</keyword>
<dbReference type="InterPro" id="IPR002078">
    <property type="entry name" value="Sigma_54_int"/>
</dbReference>
<keyword evidence="1" id="KW-0597">Phosphoprotein</keyword>
<dbReference type="PANTHER" id="PTHR32071">
    <property type="entry name" value="TRANSCRIPTIONAL REGULATORY PROTEIN"/>
    <property type="match status" value="1"/>
</dbReference>
<evidence type="ECO:0000256" key="2">
    <source>
        <dbReference type="ARBA" id="ARBA00022741"/>
    </source>
</evidence>
<dbReference type="Proteomes" id="UP000017429">
    <property type="component" value="Chromosome"/>
</dbReference>
<dbReference type="Pfam" id="PF00158">
    <property type="entry name" value="Sigma54_activat"/>
    <property type="match status" value="1"/>
</dbReference>
<dbReference type="PANTHER" id="PTHR32071:SF17">
    <property type="entry name" value="TRANSCRIPTIONAL REGULATOR (NTRC FAMILY)"/>
    <property type="match status" value="1"/>
</dbReference>
<dbReference type="CDD" id="cd17550">
    <property type="entry name" value="REC_NtrX-like"/>
    <property type="match status" value="1"/>
</dbReference>
<reference evidence="6" key="2">
    <citation type="submission" date="2022-05" db="EMBL/GenBank/DDBJ databases">
        <authorList>
            <person name="Proctor A.L."/>
            <person name="Phillips G.J."/>
            <person name="Wannemuehler M.J."/>
        </authorList>
    </citation>
    <scope>NUCLEOTIDE SEQUENCE</scope>
    <source>
        <strain evidence="6">ASF457</strain>
    </source>
</reference>
<dbReference type="PROSITE" id="PS50110">
    <property type="entry name" value="RESPONSE_REGULATORY"/>
    <property type="match status" value="1"/>
</dbReference>
<keyword evidence="2" id="KW-0547">Nucleotide-binding</keyword>
<dbReference type="Pfam" id="PF02954">
    <property type="entry name" value="HTH_8"/>
    <property type="match status" value="1"/>
</dbReference>
<reference evidence="6" key="1">
    <citation type="journal article" date="2014" name="Genome Announc.">
        <title>Draft genome sequences of the altered schaedler flora, a defined bacterial community from gnotobiotic mice.</title>
        <authorList>
            <person name="Wannemuehler M.J."/>
            <person name="Overstreet A.M."/>
            <person name="Ward D.V."/>
            <person name="Phillips G.J."/>
        </authorList>
    </citation>
    <scope>NUCLEOTIDE SEQUENCE</scope>
    <source>
        <strain evidence="6">ASF457</strain>
    </source>
</reference>
<dbReference type="CDD" id="cd00009">
    <property type="entry name" value="AAA"/>
    <property type="match status" value="1"/>
</dbReference>
<dbReference type="eggNOG" id="COG2204">
    <property type="taxonomic scope" value="Bacteria"/>
</dbReference>
<dbReference type="FunFam" id="3.40.50.300:FF:000006">
    <property type="entry name" value="DNA-binding transcriptional regulator NtrC"/>
    <property type="match status" value="1"/>
</dbReference>
<dbReference type="SUPFAM" id="SSF52172">
    <property type="entry name" value="CheY-like"/>
    <property type="match status" value="1"/>
</dbReference>
<dbReference type="InterPro" id="IPR001789">
    <property type="entry name" value="Sig_transdc_resp-reg_receiver"/>
</dbReference>
<dbReference type="RefSeq" id="WP_023276394.1">
    <property type="nucleotide sequence ID" value="NZ_CP097562.1"/>
</dbReference>
<dbReference type="SMART" id="SM00382">
    <property type="entry name" value="AAA"/>
    <property type="match status" value="1"/>
</dbReference>
<organism evidence="6 7">
    <name type="scientific">Mucispirillum schaedleri ASF457</name>
    <dbReference type="NCBI Taxonomy" id="1379858"/>
    <lineage>
        <taxon>Bacteria</taxon>
        <taxon>Pseudomonadati</taxon>
        <taxon>Deferribacterota</taxon>
        <taxon>Deferribacteres</taxon>
        <taxon>Deferribacterales</taxon>
        <taxon>Mucispirillaceae</taxon>
        <taxon>Mucispirillum</taxon>
    </lineage>
</organism>
<reference evidence="6" key="3">
    <citation type="submission" date="2022-06" db="EMBL/GenBank/DDBJ databases">
        <title>Resources to Facilitate Use of the Altered Schaedler Flora (ASF) Mouse Model to Study Microbiome Function.</title>
        <authorList>
            <person name="Proctor A."/>
            <person name="Parvinroo S."/>
            <person name="Richie T."/>
            <person name="Jia X."/>
            <person name="Lee S.T.M."/>
            <person name="Karp P.D."/>
            <person name="Paley S."/>
            <person name="Kostic A.D."/>
            <person name="Pierre J.F."/>
            <person name="Wannemuehler M.J."/>
            <person name="Phillips G.J."/>
        </authorList>
    </citation>
    <scope>NUCLEOTIDE SEQUENCE</scope>
    <source>
        <strain evidence="6">ASF457</strain>
    </source>
</reference>
<keyword evidence="5" id="KW-0804">Transcription</keyword>
<keyword evidence="7" id="KW-1185">Reference proteome</keyword>
<dbReference type="GO" id="GO:0043565">
    <property type="term" value="F:sequence-specific DNA binding"/>
    <property type="evidence" value="ECO:0007669"/>
    <property type="project" value="InterPro"/>
</dbReference>
<accession>V2QAV1</accession>
<evidence type="ECO:0000256" key="1">
    <source>
        <dbReference type="ARBA" id="ARBA00022553"/>
    </source>
</evidence>
<dbReference type="InterPro" id="IPR002197">
    <property type="entry name" value="HTH_Fis"/>
</dbReference>
<dbReference type="InterPro" id="IPR058031">
    <property type="entry name" value="AAA_lid_NorR"/>
</dbReference>
<dbReference type="OrthoDB" id="9767722at2"/>
<dbReference type="Gene3D" id="3.40.50.300">
    <property type="entry name" value="P-loop containing nucleotide triphosphate hydrolases"/>
    <property type="match status" value="1"/>
</dbReference>
<dbReference type="SMART" id="SM00448">
    <property type="entry name" value="REC"/>
    <property type="match status" value="1"/>
</dbReference>
<dbReference type="InterPro" id="IPR003593">
    <property type="entry name" value="AAA+_ATPase"/>
</dbReference>
<dbReference type="KEGG" id="msch:N508_000385"/>
<name>V2QAV1_9BACT</name>
<dbReference type="SUPFAM" id="SSF52540">
    <property type="entry name" value="P-loop containing nucleoside triphosphate hydrolases"/>
    <property type="match status" value="1"/>
</dbReference>
<proteinExistence type="predicted"/>
<dbReference type="PROSITE" id="PS50045">
    <property type="entry name" value="SIGMA54_INTERACT_4"/>
    <property type="match status" value="1"/>
</dbReference>
<evidence type="ECO:0000313" key="7">
    <source>
        <dbReference type="Proteomes" id="UP000017429"/>
    </source>
</evidence>
<evidence type="ECO:0000256" key="4">
    <source>
        <dbReference type="ARBA" id="ARBA00023015"/>
    </source>
</evidence>
<dbReference type="Gene3D" id="3.40.50.2300">
    <property type="match status" value="1"/>
</dbReference>
<gene>
    <name evidence="6" type="primary">atoC_1</name>
    <name evidence="6" type="ORF">N508_000385</name>
</gene>
<dbReference type="GO" id="GO:0005524">
    <property type="term" value="F:ATP binding"/>
    <property type="evidence" value="ECO:0007669"/>
    <property type="project" value="UniProtKB-KW"/>
</dbReference>
<dbReference type="Gene3D" id="1.10.8.60">
    <property type="match status" value="1"/>
</dbReference>
<dbReference type="GO" id="GO:0006355">
    <property type="term" value="P:regulation of DNA-templated transcription"/>
    <property type="evidence" value="ECO:0007669"/>
    <property type="project" value="InterPro"/>
</dbReference>
<protein>
    <submittedName>
        <fullName evidence="6">Regulatory protein AtoC</fullName>
    </submittedName>
</protein>
<dbReference type="AlphaFoldDB" id="V2QAV1"/>
<dbReference type="Gene3D" id="1.10.10.60">
    <property type="entry name" value="Homeodomain-like"/>
    <property type="match status" value="1"/>
</dbReference>
<evidence type="ECO:0000256" key="3">
    <source>
        <dbReference type="ARBA" id="ARBA00022840"/>
    </source>
</evidence>
<evidence type="ECO:0000256" key="5">
    <source>
        <dbReference type="ARBA" id="ARBA00023163"/>
    </source>
</evidence>
<dbReference type="EMBL" id="CP097562">
    <property type="protein sequence ID" value="USF23327.1"/>
    <property type="molecule type" value="Genomic_DNA"/>
</dbReference>
<dbReference type="InterPro" id="IPR025944">
    <property type="entry name" value="Sigma_54_int_dom_CS"/>
</dbReference>
<dbReference type="GO" id="GO:0000160">
    <property type="term" value="P:phosphorelay signal transduction system"/>
    <property type="evidence" value="ECO:0007669"/>
    <property type="project" value="InterPro"/>
</dbReference>
<dbReference type="InterPro" id="IPR027417">
    <property type="entry name" value="P-loop_NTPase"/>
</dbReference>
<sequence length="454" mass="52348">MKILIIDDEKNICSAIKGILEDEGYECNYSLNYSDGFHKLQENRFDVLFLDIWLPDIDGIEGLKEIKRHFPEIEVIMISGHGTIETAVDTIRYGAYDFLEKPLSLERIVMLIKHLDDKASLMQDLRSTKYKNVKKYDLIGVSQQITRLKERIEKIASMNSWVLITGENGTGKEHVARLIHMLGKRADKPFVEINCSAVPTELIESELFGSEKGAYTGSVKRKIGKFELANNGVLFLDEIGDMGLMMQAKLLRVLETGEFSRLGGNDIIKSDFRLISATNKDLQLEIASNRFRSDLFYRINVIPIEVPPLRKRKDDIPLLVNHFIQETISINGLQDKQVTKELMNIFINYEWPGNVRQLKNIVERMVVLSEDNILDVKDAPNMMLSGISEMEQHVVDTNYSTSLKEARDEFEKTFILKVLQSTNWNVTQTARMLDMERTYLYRKIKAYDLEKYKK</sequence>
<dbReference type="Pfam" id="PF25601">
    <property type="entry name" value="AAA_lid_14"/>
    <property type="match status" value="1"/>
</dbReference>
<dbReference type="InterPro" id="IPR011006">
    <property type="entry name" value="CheY-like_superfamily"/>
</dbReference>
<keyword evidence="4" id="KW-0805">Transcription regulation</keyword>
<evidence type="ECO:0000313" key="6">
    <source>
        <dbReference type="EMBL" id="USF23327.1"/>
    </source>
</evidence>